<evidence type="ECO:0008006" key="4">
    <source>
        <dbReference type="Google" id="ProtNLM"/>
    </source>
</evidence>
<keyword evidence="3" id="KW-1185">Reference proteome</keyword>
<dbReference type="PROSITE" id="PS51257">
    <property type="entry name" value="PROKAR_LIPOPROTEIN"/>
    <property type="match status" value="1"/>
</dbReference>
<feature type="signal peptide" evidence="1">
    <location>
        <begin position="1"/>
        <end position="21"/>
    </location>
</feature>
<feature type="chain" id="PRO_5004172163" description="Flagellar basal body L-ring protein" evidence="1">
    <location>
        <begin position="22"/>
        <end position="79"/>
    </location>
</feature>
<dbReference type="Proteomes" id="UP000004310">
    <property type="component" value="Unassembled WGS sequence"/>
</dbReference>
<gene>
    <name evidence="2" type="ORF">FP2506_04270</name>
</gene>
<evidence type="ECO:0000313" key="3">
    <source>
        <dbReference type="Proteomes" id="UP000004310"/>
    </source>
</evidence>
<dbReference type="EMBL" id="AATP01000008">
    <property type="protein sequence ID" value="EAU40414.1"/>
    <property type="molecule type" value="Genomic_DNA"/>
</dbReference>
<name>Q0FZ64_9HYPH</name>
<comment type="caution">
    <text evidence="2">The sequence shown here is derived from an EMBL/GenBank/DDBJ whole genome shotgun (WGS) entry which is preliminary data.</text>
</comment>
<protein>
    <recommendedName>
        <fullName evidence="4">Flagellar basal body L-ring protein</fullName>
    </recommendedName>
</protein>
<sequence>MNLIRRIGLLAGLALAGCAPAPRGLPDIAAFPSPDDPSIVSPMGGAGSVVGSYTPRSVAEPQAWRNRGVPLEAVPEAGQ</sequence>
<evidence type="ECO:0000256" key="1">
    <source>
        <dbReference type="SAM" id="SignalP"/>
    </source>
</evidence>
<dbReference type="AlphaFoldDB" id="Q0FZ64"/>
<reference evidence="2 3" key="1">
    <citation type="journal article" date="2010" name="J. Bacteriol.">
        <title>Genome sequence of Fulvimarina pelagi HTCC2506T, a Mn(II)-oxidizing alphaproteobacterium possessing an aerobic anoxygenic photosynthetic gene cluster and Xanthorhodopsin.</title>
        <authorList>
            <person name="Kang I."/>
            <person name="Oh H.M."/>
            <person name="Lim S.I."/>
            <person name="Ferriera S."/>
            <person name="Giovannoni S.J."/>
            <person name="Cho J.C."/>
        </authorList>
    </citation>
    <scope>NUCLEOTIDE SEQUENCE [LARGE SCALE GENOMIC DNA]</scope>
    <source>
        <strain evidence="2 3">HTCC2506</strain>
    </source>
</reference>
<dbReference type="RefSeq" id="WP_007066000.1">
    <property type="nucleotide sequence ID" value="NZ_DS022272.1"/>
</dbReference>
<dbReference type="HOGENOM" id="CLU_2600974_0_0_5"/>
<evidence type="ECO:0000313" key="2">
    <source>
        <dbReference type="EMBL" id="EAU40414.1"/>
    </source>
</evidence>
<organism evidence="2 3">
    <name type="scientific">Fulvimarina pelagi HTCC2506</name>
    <dbReference type="NCBI Taxonomy" id="314231"/>
    <lineage>
        <taxon>Bacteria</taxon>
        <taxon>Pseudomonadati</taxon>
        <taxon>Pseudomonadota</taxon>
        <taxon>Alphaproteobacteria</taxon>
        <taxon>Hyphomicrobiales</taxon>
        <taxon>Aurantimonadaceae</taxon>
        <taxon>Fulvimarina</taxon>
    </lineage>
</organism>
<keyword evidence="1" id="KW-0732">Signal</keyword>
<accession>Q0FZ64</accession>
<proteinExistence type="predicted"/>